<dbReference type="InterPro" id="IPR001680">
    <property type="entry name" value="WD40_rpt"/>
</dbReference>
<keyword evidence="5" id="KW-1185">Reference proteome</keyword>
<dbReference type="AlphaFoldDB" id="A0A8J6JRK2"/>
<evidence type="ECO:0000256" key="2">
    <source>
        <dbReference type="PROSITE-ProRule" id="PRU00221"/>
    </source>
</evidence>
<dbReference type="EMBL" id="WNTK01000873">
    <property type="protein sequence ID" value="KAG9468442.1"/>
    <property type="molecule type" value="Genomic_DNA"/>
</dbReference>
<dbReference type="SMART" id="SM00320">
    <property type="entry name" value="WD40"/>
    <property type="match status" value="5"/>
</dbReference>
<dbReference type="SUPFAM" id="SSF50978">
    <property type="entry name" value="WD40 repeat-like"/>
    <property type="match status" value="1"/>
</dbReference>
<comment type="caution">
    <text evidence="4">The sequence shown here is derived from an EMBL/GenBank/DDBJ whole genome shotgun (WGS) entry which is preliminary data.</text>
</comment>
<dbReference type="PANTHER" id="PTHR47822:SF3">
    <property type="entry name" value="ANAPHASE-PROMOTING COMPLEX SUBUNIT 4-LIKE WD40 DOMAIN-CONTAINING PROTEIN"/>
    <property type="match status" value="1"/>
</dbReference>
<protein>
    <recommendedName>
        <fullName evidence="3">Anaphase-promoting complex subunit 4-like WD40 domain-containing protein</fullName>
    </recommendedName>
</protein>
<dbReference type="InterPro" id="IPR015943">
    <property type="entry name" value="WD40/YVTN_repeat-like_dom_sf"/>
</dbReference>
<sequence>MSRRRLEEALLRSTALESSGESVDEASDDEECGRYAELLVRHRVPLAKDLHSIFSLCFSPGGKQLAVGFGNGAIQIVHVESGGLGATLFSGHRTRQATTSLSFHPVNSNILVGAGADGLVSFYDIKSALNVLTLTGDGILLYEPENEIHALDFSMDSSVFATAGRDRHIRIYDGQTNEILNFLMAPDFLMDDDLTLTSGHTRRIFALRFHPSERHVFVTGGWDNSIKVWDKRMAKEARSLISGPHICGPGIDIWDNHILSGSWVATNALQLWDLRSSSLIQDIPFPAPVLQGEFLYAARFCTEHVVLAGGSGTCSARTINLQTQEVFGEVSLCNKAVQAVDAAPGGQVVAVGGVGGNLHIAELC</sequence>
<dbReference type="InterPro" id="IPR024977">
    <property type="entry name" value="Apc4-like_WD40_dom"/>
</dbReference>
<dbReference type="OrthoDB" id="361494at2759"/>
<dbReference type="PROSITE" id="PS50294">
    <property type="entry name" value="WD_REPEATS_REGION"/>
    <property type="match status" value="1"/>
</dbReference>
<feature type="repeat" description="WD" evidence="2">
    <location>
        <begin position="141"/>
        <end position="182"/>
    </location>
</feature>
<feature type="repeat" description="WD" evidence="2">
    <location>
        <begin position="197"/>
        <end position="239"/>
    </location>
</feature>
<evidence type="ECO:0000313" key="5">
    <source>
        <dbReference type="Proteomes" id="UP000770717"/>
    </source>
</evidence>
<dbReference type="PROSITE" id="PS50082">
    <property type="entry name" value="WD_REPEATS_2"/>
    <property type="match status" value="2"/>
</dbReference>
<feature type="domain" description="Anaphase-promoting complex subunit 4-like WD40" evidence="3">
    <location>
        <begin position="51"/>
        <end position="84"/>
    </location>
</feature>
<organism evidence="4 5">
    <name type="scientific">Eleutherodactylus coqui</name>
    <name type="common">Puerto Rican coqui</name>
    <dbReference type="NCBI Taxonomy" id="57060"/>
    <lineage>
        <taxon>Eukaryota</taxon>
        <taxon>Metazoa</taxon>
        <taxon>Chordata</taxon>
        <taxon>Craniata</taxon>
        <taxon>Vertebrata</taxon>
        <taxon>Euteleostomi</taxon>
        <taxon>Amphibia</taxon>
        <taxon>Batrachia</taxon>
        <taxon>Anura</taxon>
        <taxon>Neobatrachia</taxon>
        <taxon>Hyloidea</taxon>
        <taxon>Eleutherodactylidae</taxon>
        <taxon>Eleutherodactylinae</taxon>
        <taxon>Eleutherodactylus</taxon>
        <taxon>Eleutherodactylus</taxon>
    </lineage>
</organism>
<dbReference type="Gene3D" id="2.130.10.10">
    <property type="entry name" value="YVTN repeat-like/Quinoprotein amine dehydrogenase"/>
    <property type="match status" value="2"/>
</dbReference>
<evidence type="ECO:0000256" key="1">
    <source>
        <dbReference type="ARBA" id="ARBA00022737"/>
    </source>
</evidence>
<gene>
    <name evidence="4" type="ORF">GDO78_022723</name>
</gene>
<name>A0A8J6JRK2_ELECQ</name>
<dbReference type="PANTHER" id="PTHR47822">
    <property type="entry name" value="CARBOHYDRATE BINDING DOMAIN CONTAINING PROTEIN"/>
    <property type="match status" value="1"/>
</dbReference>
<reference evidence="4" key="1">
    <citation type="thesis" date="2020" institute="ProQuest LLC" country="789 East Eisenhower Parkway, Ann Arbor, MI, USA">
        <title>Comparative Genomics and Chromosome Evolution.</title>
        <authorList>
            <person name="Mudd A.B."/>
        </authorList>
    </citation>
    <scope>NUCLEOTIDE SEQUENCE</scope>
    <source>
        <strain evidence="4">HN-11 Male</strain>
        <tissue evidence="4">Kidney and liver</tissue>
    </source>
</reference>
<keyword evidence="1" id="KW-0677">Repeat</keyword>
<proteinExistence type="predicted"/>
<dbReference type="Proteomes" id="UP000770717">
    <property type="component" value="Unassembled WGS sequence"/>
</dbReference>
<keyword evidence="2" id="KW-0853">WD repeat</keyword>
<accession>A0A8J6JRK2</accession>
<dbReference type="InterPro" id="IPR036322">
    <property type="entry name" value="WD40_repeat_dom_sf"/>
</dbReference>
<dbReference type="Pfam" id="PF12894">
    <property type="entry name" value="ANAPC4_WD40"/>
    <property type="match status" value="1"/>
</dbReference>
<dbReference type="Pfam" id="PF00400">
    <property type="entry name" value="WD40"/>
    <property type="match status" value="3"/>
</dbReference>
<evidence type="ECO:0000259" key="3">
    <source>
        <dbReference type="Pfam" id="PF12894"/>
    </source>
</evidence>
<evidence type="ECO:0000313" key="4">
    <source>
        <dbReference type="EMBL" id="KAG9468442.1"/>
    </source>
</evidence>